<feature type="compositionally biased region" description="Basic and acidic residues" evidence="1">
    <location>
        <begin position="316"/>
        <end position="342"/>
    </location>
</feature>
<dbReference type="Proteomes" id="UP000008064">
    <property type="component" value="Unassembled WGS sequence"/>
</dbReference>
<sequence length="356" mass="39933">MENFPDGGADTTDLATLSYNDDVPYEEQIPTHSSNDPGRAALLDRIGNTKVYVLSESAAERVAKRKRTADEEDNDVEMEEDLSLRTNALLLTGPPISSLPTARLFAYATHFDAHPIALEWLNDNTCILVFESQTSARKAHRYLQKSAVEEPDVEGFITAKSIPIPIWPPEERINKSLGKGEGLKGTIRMRWAKGDDVKKKGAKKESEFYKKYGTDAGKDTESGAGPVKRRRQDAAEVETQKKAELDDDLDAFLSEGRPSSPPSKMRSDYIDTGRKSLLERTSFMRAHFDEREGRPTAPLPTRSRGHLTNRLSSPKWGEEEGRDVDRGKGRGRRGERPKKSQQELDDELEAFLKEKD</sequence>
<evidence type="ECO:0008006" key="3">
    <source>
        <dbReference type="Google" id="ProtNLM"/>
    </source>
</evidence>
<dbReference type="EMBL" id="GL945431">
    <property type="protein sequence ID" value="EGO27189.1"/>
    <property type="molecule type" value="Genomic_DNA"/>
</dbReference>
<dbReference type="InterPro" id="IPR019416">
    <property type="entry name" value="NCBP3"/>
</dbReference>
<evidence type="ECO:0000256" key="1">
    <source>
        <dbReference type="SAM" id="MobiDB-lite"/>
    </source>
</evidence>
<dbReference type="GeneID" id="18818040"/>
<proteinExistence type="predicted"/>
<gene>
    <name evidence="2" type="ORF">SERLADRAFT_460149</name>
</gene>
<dbReference type="KEGG" id="sla:SERLADRAFT_460149"/>
<dbReference type="PANTHER" id="PTHR16291">
    <property type="entry name" value="NUCLEAR CAP-BINDING PROTEIN SUBUNIT 3"/>
    <property type="match status" value="1"/>
</dbReference>
<dbReference type="OrthoDB" id="422106at2759"/>
<name>F8NPH9_SERL9</name>
<dbReference type="GO" id="GO:0003729">
    <property type="term" value="F:mRNA binding"/>
    <property type="evidence" value="ECO:0007669"/>
    <property type="project" value="InterPro"/>
</dbReference>
<feature type="compositionally biased region" description="Basic and acidic residues" evidence="1">
    <location>
        <begin position="232"/>
        <end position="244"/>
    </location>
</feature>
<evidence type="ECO:0000313" key="2">
    <source>
        <dbReference type="EMBL" id="EGO27189.1"/>
    </source>
</evidence>
<feature type="region of interest" description="Disordered" evidence="1">
    <location>
        <begin position="213"/>
        <end position="356"/>
    </location>
</feature>
<dbReference type="HOGENOM" id="CLU_057731_0_0_1"/>
<organism>
    <name type="scientific">Serpula lacrymans var. lacrymans (strain S7.9)</name>
    <name type="common">Dry rot fungus</name>
    <dbReference type="NCBI Taxonomy" id="578457"/>
    <lineage>
        <taxon>Eukaryota</taxon>
        <taxon>Fungi</taxon>
        <taxon>Dikarya</taxon>
        <taxon>Basidiomycota</taxon>
        <taxon>Agaricomycotina</taxon>
        <taxon>Agaricomycetes</taxon>
        <taxon>Agaricomycetidae</taxon>
        <taxon>Boletales</taxon>
        <taxon>Coniophorineae</taxon>
        <taxon>Serpulaceae</taxon>
        <taxon>Serpula</taxon>
    </lineage>
</organism>
<dbReference type="PANTHER" id="PTHR16291:SF0">
    <property type="entry name" value="NUCLEAR CAP-BINDING PROTEIN SUBUNIT 3"/>
    <property type="match status" value="1"/>
</dbReference>
<feature type="compositionally biased region" description="Basic and acidic residues" evidence="1">
    <location>
        <begin position="265"/>
        <end position="278"/>
    </location>
</feature>
<dbReference type="GO" id="GO:0005634">
    <property type="term" value="C:nucleus"/>
    <property type="evidence" value="ECO:0007669"/>
    <property type="project" value="TreeGrafter"/>
</dbReference>
<dbReference type="AlphaFoldDB" id="F8NPH9"/>
<reference evidence="2" key="1">
    <citation type="submission" date="2011-04" db="EMBL/GenBank/DDBJ databases">
        <title>Evolution of plant cell wall degrading machinery underlies the functional diversity of forest fungi.</title>
        <authorList>
            <consortium name="US DOE Joint Genome Institute (JGI-PGF)"/>
            <person name="Eastwood D.C."/>
            <person name="Floudas D."/>
            <person name="Binder M."/>
            <person name="Majcherczyk A."/>
            <person name="Schneider P."/>
            <person name="Aerts A."/>
            <person name="Asiegbu F.O."/>
            <person name="Baker S.E."/>
            <person name="Barry K."/>
            <person name="Bendiksby M."/>
            <person name="Blumentritt M."/>
            <person name="Coutinho P.M."/>
            <person name="Cullen D."/>
            <person name="Cullen D."/>
            <person name="Gathman A."/>
            <person name="Goodell B."/>
            <person name="Henrissat B."/>
            <person name="Ihrmark K."/>
            <person name="Kauserud H."/>
            <person name="Kohler A."/>
            <person name="LaButti K."/>
            <person name="Lapidus A."/>
            <person name="Lavin J.L."/>
            <person name="Lee Y.-H."/>
            <person name="Lindquist E."/>
            <person name="Lilly W."/>
            <person name="Lucas S."/>
            <person name="Morin E."/>
            <person name="Murat C."/>
            <person name="Oguiza J.A."/>
            <person name="Park J."/>
            <person name="Pisabarro A.G."/>
            <person name="Riley R."/>
            <person name="Rosling A."/>
            <person name="Salamov A."/>
            <person name="Schmidt O."/>
            <person name="Schmutz J."/>
            <person name="Skrede I."/>
            <person name="Stenlid J."/>
            <person name="Wiebenga A."/>
            <person name="Xie X."/>
            <person name="Kues U."/>
            <person name="Hibbett D.S."/>
            <person name="Hoffmeister D."/>
            <person name="Hogberg N."/>
            <person name="Martin F."/>
            <person name="Grigoriev I.V."/>
            <person name="Watkinson S.C."/>
        </authorList>
    </citation>
    <scope>NUCLEOTIDE SEQUENCE</scope>
    <source>
        <strain evidence="2">S7.9</strain>
    </source>
</reference>
<dbReference type="GO" id="GO:0000340">
    <property type="term" value="F:RNA 7-methylguanosine cap binding"/>
    <property type="evidence" value="ECO:0007669"/>
    <property type="project" value="InterPro"/>
</dbReference>
<protein>
    <recommendedName>
        <fullName evidence="3">Chromatin target of PRMT1 protein C-terminal domain-containing protein</fullName>
    </recommendedName>
</protein>
<dbReference type="RefSeq" id="XP_007315280.1">
    <property type="nucleotide sequence ID" value="XM_007315218.1"/>
</dbReference>
<accession>F8NPH9</accession>
<dbReference type="Pfam" id="PF10309">
    <property type="entry name" value="NCBP3"/>
    <property type="match status" value="1"/>
</dbReference>